<dbReference type="SUPFAM" id="SSF55347">
    <property type="entry name" value="Glyceraldehyde-3-phosphate dehydrogenase-like, C-terminal domain"/>
    <property type="match status" value="1"/>
</dbReference>
<protein>
    <submittedName>
        <fullName evidence="5">Gfo/Idh/MocA family oxidoreductase</fullName>
    </submittedName>
</protein>
<sequence length="457" mass="50951">MTTTRREFLKRSLTAGVGMFIAPTIVPASVFGPNAPSNRINIGAIGTGRISRDHDMPGVWKYDDVRIIAAADLDANRVADAKKLVEGYYSKKLGKPYTGVTTYENYQDLLANKDIDAVLISTPDHWHAKIAIDAVRAGKDVYLQKPTSLTIEEGRKMSDAVNATGRILQIGSQQRSMEQFRVACELVRNGRIGQLKEIEVRLPGDPSGGNPEEMPIPKSFNYDMWLGQTPYVPYTVDRVHPQRGYGRPGWLRCEQFGAGMITGWGAHHFDIAHWAMDKEYSGPIEIFGRATFASGGLWDVHGDDFETEMLYDNGVIVRGITNTNEKPNGVLFTGTEGWIFVSRGAYQASANDPTTAGSSKALQASDPKILTSVIGENEVHLYRSTDHHGNWLESVRTRKQNITPAEVAHRSCSACLLQHIAMKLNRKLYWDPILERFKDDDEANSMIARPHRPPYNF</sequence>
<keyword evidence="1" id="KW-0472">Membrane</keyword>
<dbReference type="Gene3D" id="3.40.50.720">
    <property type="entry name" value="NAD(P)-binding Rossmann-like Domain"/>
    <property type="match status" value="1"/>
</dbReference>
<dbReference type="SUPFAM" id="SSF51735">
    <property type="entry name" value="NAD(P)-binding Rossmann-fold domains"/>
    <property type="match status" value="1"/>
</dbReference>
<keyword evidence="1" id="KW-1133">Transmembrane helix</keyword>
<dbReference type="PANTHER" id="PTHR43818">
    <property type="entry name" value="BCDNA.GH03377"/>
    <property type="match status" value="1"/>
</dbReference>
<evidence type="ECO:0000259" key="2">
    <source>
        <dbReference type="Pfam" id="PF01408"/>
    </source>
</evidence>
<dbReference type="GO" id="GO:0000166">
    <property type="term" value="F:nucleotide binding"/>
    <property type="evidence" value="ECO:0007669"/>
    <property type="project" value="InterPro"/>
</dbReference>
<feature type="transmembrane region" description="Helical" evidence="1">
    <location>
        <begin position="12"/>
        <end position="32"/>
    </location>
</feature>
<dbReference type="Proteomes" id="UP000629596">
    <property type="component" value="Unassembled WGS sequence"/>
</dbReference>
<evidence type="ECO:0000259" key="3">
    <source>
        <dbReference type="Pfam" id="PF19051"/>
    </source>
</evidence>
<evidence type="ECO:0000313" key="4">
    <source>
        <dbReference type="EMBL" id="MBC8603890.1"/>
    </source>
</evidence>
<dbReference type="InterPro" id="IPR050463">
    <property type="entry name" value="Gfo/Idh/MocA_oxidrdct_glycsds"/>
</dbReference>
<dbReference type="AlphaFoldDB" id="A0A3D8H8Q4"/>
<dbReference type="RefSeq" id="WP_115501386.1">
    <property type="nucleotide sequence ID" value="NZ_JACRTI010000095.1"/>
</dbReference>
<dbReference type="EMBL" id="QREV01000095">
    <property type="protein sequence ID" value="RDU47363.1"/>
    <property type="molecule type" value="Genomic_DNA"/>
</dbReference>
<dbReference type="InterPro" id="IPR000683">
    <property type="entry name" value="Gfo/Idh/MocA-like_OxRdtase_N"/>
</dbReference>
<evidence type="ECO:0000313" key="5">
    <source>
        <dbReference type="EMBL" id="RDU47363.1"/>
    </source>
</evidence>
<reference evidence="4 7" key="2">
    <citation type="submission" date="2020-08" db="EMBL/GenBank/DDBJ databases">
        <title>Genome public.</title>
        <authorList>
            <person name="Liu C."/>
            <person name="Sun Q."/>
        </authorList>
    </citation>
    <scope>NUCLEOTIDE SEQUENCE [LARGE SCALE GENOMIC DNA]</scope>
    <source>
        <strain evidence="4 7">426_9</strain>
    </source>
</reference>
<dbReference type="EMBL" id="JACRTI010000095">
    <property type="protein sequence ID" value="MBC8603890.1"/>
    <property type="molecule type" value="Genomic_DNA"/>
</dbReference>
<dbReference type="InterPro" id="IPR043906">
    <property type="entry name" value="Gfo/Idh/MocA_OxRdtase_bact_C"/>
</dbReference>
<reference evidence="5 6" key="1">
    <citation type="submission" date="2018-07" db="EMBL/GenBank/DDBJ databases">
        <title>Parabacteroides acidifaciens nov. sp., isolated from human feces.</title>
        <authorList>
            <person name="Wang Y.J."/>
        </authorList>
    </citation>
    <scope>NUCLEOTIDE SEQUENCE [LARGE SCALE GENOMIC DNA]</scope>
    <source>
        <strain evidence="5 6">426-9</strain>
    </source>
</reference>
<accession>A0A3D8H8Q4</accession>
<evidence type="ECO:0000313" key="7">
    <source>
        <dbReference type="Proteomes" id="UP000629596"/>
    </source>
</evidence>
<dbReference type="InterPro" id="IPR006311">
    <property type="entry name" value="TAT_signal"/>
</dbReference>
<dbReference type="Pfam" id="PF01408">
    <property type="entry name" value="GFO_IDH_MocA"/>
    <property type="match status" value="1"/>
</dbReference>
<dbReference type="InterPro" id="IPR036291">
    <property type="entry name" value="NAD(P)-bd_dom_sf"/>
</dbReference>
<organism evidence="5 6">
    <name type="scientific">Parabacteroides acidifaciens</name>
    <dbReference type="NCBI Taxonomy" id="2290935"/>
    <lineage>
        <taxon>Bacteria</taxon>
        <taxon>Pseudomonadati</taxon>
        <taxon>Bacteroidota</taxon>
        <taxon>Bacteroidia</taxon>
        <taxon>Bacteroidales</taxon>
        <taxon>Tannerellaceae</taxon>
        <taxon>Parabacteroides</taxon>
    </lineage>
</organism>
<comment type="caution">
    <text evidence="5">The sequence shown here is derived from an EMBL/GenBank/DDBJ whole genome shotgun (WGS) entry which is preliminary data.</text>
</comment>
<name>A0A3D8H8Q4_9BACT</name>
<evidence type="ECO:0000313" key="6">
    <source>
        <dbReference type="Proteomes" id="UP000256321"/>
    </source>
</evidence>
<gene>
    <name evidence="5" type="ORF">DWU89_19985</name>
    <name evidence="4" type="ORF">H8784_19475</name>
</gene>
<feature type="domain" description="Gfo/Idh/MocA-like oxidoreductase N-terminal" evidence="2">
    <location>
        <begin position="40"/>
        <end position="171"/>
    </location>
</feature>
<proteinExistence type="predicted"/>
<evidence type="ECO:0000256" key="1">
    <source>
        <dbReference type="SAM" id="Phobius"/>
    </source>
</evidence>
<dbReference type="PANTHER" id="PTHR43818:SF5">
    <property type="entry name" value="OXIDOREDUCTASE FAMILY PROTEIN"/>
    <property type="match status" value="1"/>
</dbReference>
<dbReference type="PROSITE" id="PS51318">
    <property type="entry name" value="TAT"/>
    <property type="match status" value="1"/>
</dbReference>
<feature type="domain" description="Gfo/Idh/MocA-like oxidoreductase bacterial type C-terminal" evidence="3">
    <location>
        <begin position="212"/>
        <end position="340"/>
    </location>
</feature>
<dbReference type="Gene3D" id="3.30.360.10">
    <property type="entry name" value="Dihydrodipicolinate Reductase, domain 2"/>
    <property type="match status" value="1"/>
</dbReference>
<keyword evidence="1" id="KW-0812">Transmembrane</keyword>
<dbReference type="Proteomes" id="UP000256321">
    <property type="component" value="Unassembled WGS sequence"/>
</dbReference>
<feature type="domain" description="Gfo/Idh/MocA-like oxidoreductase bacterial type C-terminal" evidence="3">
    <location>
        <begin position="386"/>
        <end position="456"/>
    </location>
</feature>
<keyword evidence="7" id="KW-1185">Reference proteome</keyword>
<dbReference type="Pfam" id="PF19051">
    <property type="entry name" value="GFO_IDH_MocA_C2"/>
    <property type="match status" value="2"/>
</dbReference>